<evidence type="ECO:0000256" key="5">
    <source>
        <dbReference type="ARBA" id="ARBA00022857"/>
    </source>
</evidence>
<evidence type="ECO:0000313" key="9">
    <source>
        <dbReference type="Proteomes" id="UP000549617"/>
    </source>
</evidence>
<evidence type="ECO:0000256" key="7">
    <source>
        <dbReference type="ARBA" id="ARBA00023033"/>
    </source>
</evidence>
<dbReference type="InterPro" id="IPR036188">
    <property type="entry name" value="FAD/NAD-bd_sf"/>
</dbReference>
<sequence length="500" mass="55073">MTVEHFDVLIVGAGISGIGAAHHLQANCPDKSYAILEARTSMGGTWDLFRYPGVRSDSDMYTLGYAFRPWTGAKAIADGPSILQYVKDTARDEGIERHIRFDHAVVRANWSSADARWTVEATRDGAPVMLTCHFLFMCSGYYNYAAGYTPEFSGSTDFQGRIIHPQHWPDDLDYAGKRVVVIGSGATAVTLVPEMAKRAAHVTMLQRSPTYIVSRPSEDRIANGLRSLLPSKLAYGITRWKNVLMGMFFYNLARKKPAKVKAKMIDLARQALPAGYDVGTHFTPSYNPWDQRVCLVPDSDLFIALGQGKTEIVTDTIAHFTETGIALGSGTSLEADIIVTATGLDLLMLGGAEVSVDGARVDYAQAMSYKAMMFSGVPNLATSFGYTNASWTLKADLTCEYVCRLLKHMDRMGMRQCTPILNDPKVTDEDFLNFTSGYVQRAKGKLPRQGSKLPWKVHQNYARDLVMLKYGKVDDGTMIFSNPAPIARPAEREPVTATVG</sequence>
<dbReference type="AlphaFoldDB" id="A0A7W9AF61"/>
<dbReference type="Pfam" id="PF13450">
    <property type="entry name" value="NAD_binding_8"/>
    <property type="match status" value="1"/>
</dbReference>
<protein>
    <submittedName>
        <fullName evidence="8">Cation diffusion facilitator CzcD-associated flavoprotein CzcO</fullName>
    </submittedName>
</protein>
<comment type="cofactor">
    <cofactor evidence="1">
        <name>FAD</name>
        <dbReference type="ChEBI" id="CHEBI:57692"/>
    </cofactor>
</comment>
<keyword evidence="5" id="KW-0521">NADP</keyword>
<dbReference type="GO" id="GO:0004499">
    <property type="term" value="F:N,N-dimethylaniline monooxygenase activity"/>
    <property type="evidence" value="ECO:0007669"/>
    <property type="project" value="InterPro"/>
</dbReference>
<dbReference type="Proteomes" id="UP000549617">
    <property type="component" value="Unassembled WGS sequence"/>
</dbReference>
<dbReference type="GO" id="GO:0050661">
    <property type="term" value="F:NADP binding"/>
    <property type="evidence" value="ECO:0007669"/>
    <property type="project" value="InterPro"/>
</dbReference>
<evidence type="ECO:0000256" key="4">
    <source>
        <dbReference type="ARBA" id="ARBA00022827"/>
    </source>
</evidence>
<dbReference type="FunFam" id="3.50.50.60:FF:000228">
    <property type="entry name" value="FAD-containing monooxygenase EthA"/>
    <property type="match status" value="1"/>
</dbReference>
<dbReference type="GO" id="GO:0050660">
    <property type="term" value="F:flavin adenine dinucleotide binding"/>
    <property type="evidence" value="ECO:0007669"/>
    <property type="project" value="InterPro"/>
</dbReference>
<dbReference type="InterPro" id="IPR051820">
    <property type="entry name" value="FAD-binding_MO"/>
</dbReference>
<accession>A0A7W9AF61</accession>
<gene>
    <name evidence="8" type="ORF">FHS49_000408</name>
</gene>
<dbReference type="SUPFAM" id="SSF51905">
    <property type="entry name" value="FAD/NAD(P)-binding domain"/>
    <property type="match status" value="2"/>
</dbReference>
<dbReference type="RefSeq" id="WP_184014708.1">
    <property type="nucleotide sequence ID" value="NZ_JACIJC010000001.1"/>
</dbReference>
<evidence type="ECO:0000256" key="1">
    <source>
        <dbReference type="ARBA" id="ARBA00001974"/>
    </source>
</evidence>
<dbReference type="EMBL" id="JACIJC010000001">
    <property type="protein sequence ID" value="MBB5684417.1"/>
    <property type="molecule type" value="Genomic_DNA"/>
</dbReference>
<keyword evidence="3" id="KW-0285">Flavoprotein</keyword>
<name>A0A7W9AF61_9SPHN</name>
<comment type="caution">
    <text evidence="8">The sequence shown here is derived from an EMBL/GenBank/DDBJ whole genome shotgun (WGS) entry which is preliminary data.</text>
</comment>
<proteinExistence type="inferred from homology"/>
<comment type="similarity">
    <text evidence="2">Belongs to the FAD-binding monooxygenase family.</text>
</comment>
<evidence type="ECO:0000256" key="2">
    <source>
        <dbReference type="ARBA" id="ARBA00010139"/>
    </source>
</evidence>
<dbReference type="Gene3D" id="3.50.50.60">
    <property type="entry name" value="FAD/NAD(P)-binding domain"/>
    <property type="match status" value="2"/>
</dbReference>
<reference evidence="8 9" key="1">
    <citation type="submission" date="2020-08" db="EMBL/GenBank/DDBJ databases">
        <title>Genomic Encyclopedia of Type Strains, Phase IV (KMG-IV): sequencing the most valuable type-strain genomes for metagenomic binning, comparative biology and taxonomic classification.</title>
        <authorList>
            <person name="Goeker M."/>
        </authorList>
    </citation>
    <scope>NUCLEOTIDE SEQUENCE [LARGE SCALE GENOMIC DNA]</scope>
    <source>
        <strain evidence="8 9">DSM 25079</strain>
    </source>
</reference>
<dbReference type="PANTHER" id="PTHR43872">
    <property type="entry name" value="MONOOXYGENASE, PUTATIVE (AFU_ORTHOLOGUE AFUA_8G02570)-RELATED"/>
    <property type="match status" value="1"/>
</dbReference>
<keyword evidence="9" id="KW-1185">Reference proteome</keyword>
<evidence type="ECO:0000256" key="6">
    <source>
        <dbReference type="ARBA" id="ARBA00023002"/>
    </source>
</evidence>
<keyword evidence="4" id="KW-0274">FAD</keyword>
<dbReference type="PANTHER" id="PTHR43872:SF1">
    <property type="entry name" value="MONOOXYGENASE, PUTATIVE (AFU_ORTHOLOGUE AFUA_8G02570)-RELATED"/>
    <property type="match status" value="1"/>
</dbReference>
<organism evidence="8 9">
    <name type="scientific">Sphingobium boeckii</name>
    <dbReference type="NCBI Taxonomy" id="1082345"/>
    <lineage>
        <taxon>Bacteria</taxon>
        <taxon>Pseudomonadati</taxon>
        <taxon>Pseudomonadota</taxon>
        <taxon>Alphaproteobacteria</taxon>
        <taxon>Sphingomonadales</taxon>
        <taxon>Sphingomonadaceae</taxon>
        <taxon>Sphingobium</taxon>
    </lineage>
</organism>
<dbReference type="Pfam" id="PF00743">
    <property type="entry name" value="FMO-like"/>
    <property type="match status" value="1"/>
</dbReference>
<evidence type="ECO:0000256" key="3">
    <source>
        <dbReference type="ARBA" id="ARBA00022630"/>
    </source>
</evidence>
<dbReference type="InterPro" id="IPR020946">
    <property type="entry name" value="Flavin_mOase-like"/>
</dbReference>
<evidence type="ECO:0000313" key="8">
    <source>
        <dbReference type="EMBL" id="MBB5684417.1"/>
    </source>
</evidence>
<keyword evidence="7" id="KW-0503">Monooxygenase</keyword>
<keyword evidence="6" id="KW-0560">Oxidoreductase</keyword>